<comment type="caution">
    <text evidence="3">The sequence shown here is derived from an EMBL/GenBank/DDBJ whole genome shotgun (WGS) entry which is preliminary data.</text>
</comment>
<keyword evidence="1" id="KW-0812">Transmembrane</keyword>
<reference evidence="3 4" key="1">
    <citation type="submission" date="2024-03" db="EMBL/GenBank/DDBJ databases">
        <title>Novel species of the genus Variovorax.</title>
        <authorList>
            <person name="Liu Q."/>
            <person name="Xin Y.-H."/>
        </authorList>
    </citation>
    <scope>NUCLEOTIDE SEQUENCE [LARGE SCALE GENOMIC DNA]</scope>
    <source>
        <strain evidence="3 4">KACC 18901</strain>
    </source>
</reference>
<accession>A0ABU8XHB6</accession>
<name>A0ABU8XHB6_9BURK</name>
<dbReference type="Proteomes" id="UP001367030">
    <property type="component" value="Unassembled WGS sequence"/>
</dbReference>
<dbReference type="RefSeq" id="WP_340339306.1">
    <property type="nucleotide sequence ID" value="NZ_JBBKZS010000026.1"/>
</dbReference>
<feature type="transmembrane region" description="Helical" evidence="1">
    <location>
        <begin position="118"/>
        <end position="151"/>
    </location>
</feature>
<proteinExistence type="predicted"/>
<dbReference type="EMBL" id="JBBKZS010000026">
    <property type="protein sequence ID" value="MEJ8859263.1"/>
    <property type="molecule type" value="Genomic_DNA"/>
</dbReference>
<keyword evidence="1" id="KW-0472">Membrane</keyword>
<keyword evidence="1" id="KW-1133">Transmembrane helix</keyword>
<evidence type="ECO:0000313" key="4">
    <source>
        <dbReference type="Proteomes" id="UP001367030"/>
    </source>
</evidence>
<protein>
    <submittedName>
        <fullName evidence="3">DUF6708 domain-containing protein</fullName>
    </submittedName>
</protein>
<feature type="transmembrane region" description="Helical" evidence="1">
    <location>
        <begin position="76"/>
        <end position="98"/>
    </location>
</feature>
<sequence>MFPNEHVYRRARSRSVAEGRKCIQADGSKRLWLTNEPSEVVDVDLPGRCAYAQNDAYLELCNSGWEQQWKAGIGTVFVLLPCLMIFWGFYGFAVLPLFTGEMIFLWFGAFDARSVFVWFGWLLLFPLSLGCGVLLWLWFDIMGVGTCFFTYARGRIRFNRLTRKVYVLRPKSCGGNGVLEWDRLCAILDMDGYDLLARKNAAPGKAAYYSLILYSPPADPTDPQAQGEDAVFVGPTLQMQQKASSVWEYIRCYMEYGPGREGVHKYLPQEYSTFCGKPSRSQYKLEQRPGVMETAYHMLSQVTCSWPRFPKEWQSDSGIGEPEEKPVQTGAVMTAMAYRAEGKLSKADEIELLTHWGTEDALREAKAGAGR</sequence>
<evidence type="ECO:0000259" key="2">
    <source>
        <dbReference type="Pfam" id="PF20455"/>
    </source>
</evidence>
<dbReference type="InterPro" id="IPR046554">
    <property type="entry name" value="DUF6708"/>
</dbReference>
<dbReference type="Pfam" id="PF20455">
    <property type="entry name" value="DUF6708"/>
    <property type="match status" value="1"/>
</dbReference>
<feature type="domain" description="DUF6708" evidence="2">
    <location>
        <begin position="134"/>
        <end position="261"/>
    </location>
</feature>
<keyword evidence="4" id="KW-1185">Reference proteome</keyword>
<gene>
    <name evidence="3" type="ORF">WKW79_32175</name>
</gene>
<evidence type="ECO:0000313" key="3">
    <source>
        <dbReference type="EMBL" id="MEJ8859263.1"/>
    </source>
</evidence>
<evidence type="ECO:0000256" key="1">
    <source>
        <dbReference type="SAM" id="Phobius"/>
    </source>
</evidence>
<organism evidence="3 4">
    <name type="scientific">Variovorax robiniae</name>
    <dbReference type="NCBI Taxonomy" id="1836199"/>
    <lineage>
        <taxon>Bacteria</taxon>
        <taxon>Pseudomonadati</taxon>
        <taxon>Pseudomonadota</taxon>
        <taxon>Betaproteobacteria</taxon>
        <taxon>Burkholderiales</taxon>
        <taxon>Comamonadaceae</taxon>
        <taxon>Variovorax</taxon>
    </lineage>
</organism>